<keyword evidence="6 8" id="KW-0592">Phosphate transport</keyword>
<feature type="domain" description="PhoU" evidence="10">
    <location>
        <begin position="119"/>
        <end position="204"/>
    </location>
</feature>
<evidence type="ECO:0000313" key="11">
    <source>
        <dbReference type="EMBL" id="TWT69315.1"/>
    </source>
</evidence>
<protein>
    <recommendedName>
        <fullName evidence="8">Phosphate-specific transport system accessory protein PhoU</fullName>
    </recommendedName>
</protein>
<evidence type="ECO:0000256" key="3">
    <source>
        <dbReference type="ARBA" id="ARBA00011738"/>
    </source>
</evidence>
<comment type="similarity">
    <text evidence="2 8">Belongs to the PhoU family.</text>
</comment>
<dbReference type="PANTHER" id="PTHR42930:SF3">
    <property type="entry name" value="PHOSPHATE-SPECIFIC TRANSPORT SYSTEM ACCESSORY PROTEIN PHOU"/>
    <property type="match status" value="1"/>
</dbReference>
<keyword evidence="4 8" id="KW-0813">Transport</keyword>
<comment type="caution">
    <text evidence="11">The sequence shown here is derived from an EMBL/GenBank/DDBJ whole genome shotgun (WGS) entry which is preliminary data.</text>
</comment>
<dbReference type="EMBL" id="SJPL01000001">
    <property type="protein sequence ID" value="TWT69315.1"/>
    <property type="molecule type" value="Genomic_DNA"/>
</dbReference>
<evidence type="ECO:0000256" key="8">
    <source>
        <dbReference type="PIRNR" id="PIRNR003107"/>
    </source>
</evidence>
<dbReference type="Proteomes" id="UP000317238">
    <property type="component" value="Unassembled WGS sequence"/>
</dbReference>
<dbReference type="InterPro" id="IPR038078">
    <property type="entry name" value="PhoU-like_sf"/>
</dbReference>
<dbReference type="InterPro" id="IPR028366">
    <property type="entry name" value="PhoU"/>
</dbReference>
<dbReference type="FunFam" id="1.20.58.220:FF:000004">
    <property type="entry name" value="Phosphate-specific transport system accessory protein PhoU"/>
    <property type="match status" value="1"/>
</dbReference>
<accession>A0A5C5Y4S9</accession>
<name>A0A5C5Y4S9_9PLAN</name>
<dbReference type="NCBIfam" id="TIGR02135">
    <property type="entry name" value="phoU_full"/>
    <property type="match status" value="1"/>
</dbReference>
<comment type="subcellular location">
    <subcellularLocation>
        <location evidence="1 8">Cytoplasm</location>
    </subcellularLocation>
</comment>
<evidence type="ECO:0000313" key="12">
    <source>
        <dbReference type="Proteomes" id="UP000317238"/>
    </source>
</evidence>
<dbReference type="Gene3D" id="1.20.58.220">
    <property type="entry name" value="Phosphate transport system protein phou homolog 2, domain 2"/>
    <property type="match status" value="2"/>
</dbReference>
<feature type="region of interest" description="Disordered" evidence="9">
    <location>
        <begin position="217"/>
        <end position="242"/>
    </location>
</feature>
<evidence type="ECO:0000256" key="9">
    <source>
        <dbReference type="SAM" id="MobiDB-lite"/>
    </source>
</evidence>
<dbReference type="InterPro" id="IPR026022">
    <property type="entry name" value="PhoU_dom"/>
</dbReference>
<comment type="subunit">
    <text evidence="3 8">Homodimer.</text>
</comment>
<dbReference type="GO" id="GO:0005737">
    <property type="term" value="C:cytoplasm"/>
    <property type="evidence" value="ECO:0007669"/>
    <property type="project" value="UniProtKB-SubCell"/>
</dbReference>
<dbReference type="SUPFAM" id="SSF109755">
    <property type="entry name" value="PhoU-like"/>
    <property type="match status" value="1"/>
</dbReference>
<evidence type="ECO:0000256" key="1">
    <source>
        <dbReference type="ARBA" id="ARBA00004496"/>
    </source>
</evidence>
<comment type="function">
    <text evidence="7 8">Plays a role in the regulation of phosphate uptake.</text>
</comment>
<evidence type="ECO:0000256" key="7">
    <source>
        <dbReference type="ARBA" id="ARBA00056181"/>
    </source>
</evidence>
<reference evidence="11 12" key="1">
    <citation type="submission" date="2019-02" db="EMBL/GenBank/DDBJ databases">
        <title>Deep-cultivation of Planctomycetes and their phenomic and genomic characterization uncovers novel biology.</title>
        <authorList>
            <person name="Wiegand S."/>
            <person name="Jogler M."/>
            <person name="Boedeker C."/>
            <person name="Pinto D."/>
            <person name="Vollmers J."/>
            <person name="Rivas-Marin E."/>
            <person name="Kohn T."/>
            <person name="Peeters S.H."/>
            <person name="Heuer A."/>
            <person name="Rast P."/>
            <person name="Oberbeckmann S."/>
            <person name="Bunk B."/>
            <person name="Jeske O."/>
            <person name="Meyerdierks A."/>
            <person name="Storesund J.E."/>
            <person name="Kallscheuer N."/>
            <person name="Luecker S."/>
            <person name="Lage O.M."/>
            <person name="Pohl T."/>
            <person name="Merkel B.J."/>
            <person name="Hornburger P."/>
            <person name="Mueller R.-W."/>
            <person name="Bruemmer F."/>
            <person name="Labrenz M."/>
            <person name="Spormann A.M."/>
            <person name="Op Den Camp H."/>
            <person name="Overmann J."/>
            <person name="Amann R."/>
            <person name="Jetten M.S.M."/>
            <person name="Mascher T."/>
            <person name="Medema M.H."/>
            <person name="Devos D.P."/>
            <person name="Kaster A.-K."/>
            <person name="Ovreas L."/>
            <person name="Rohde M."/>
            <person name="Galperin M.Y."/>
            <person name="Jogler C."/>
        </authorList>
    </citation>
    <scope>NUCLEOTIDE SEQUENCE [LARGE SCALE GENOMIC DNA]</scope>
    <source>
        <strain evidence="11 12">Pan14r</strain>
    </source>
</reference>
<dbReference type="GO" id="GO:0030643">
    <property type="term" value="P:intracellular phosphate ion homeostasis"/>
    <property type="evidence" value="ECO:0007669"/>
    <property type="project" value="InterPro"/>
</dbReference>
<dbReference type="RefSeq" id="WP_145299052.1">
    <property type="nucleotide sequence ID" value="NZ_CP036319.1"/>
</dbReference>
<gene>
    <name evidence="11" type="ORF">Pan14r_16000</name>
</gene>
<evidence type="ECO:0000259" key="10">
    <source>
        <dbReference type="Pfam" id="PF01895"/>
    </source>
</evidence>
<evidence type="ECO:0000256" key="6">
    <source>
        <dbReference type="ARBA" id="ARBA00022592"/>
    </source>
</evidence>
<organism evidence="11 12">
    <name type="scientific">Crateriforma conspicua</name>
    <dbReference type="NCBI Taxonomy" id="2527996"/>
    <lineage>
        <taxon>Bacteria</taxon>
        <taxon>Pseudomonadati</taxon>
        <taxon>Planctomycetota</taxon>
        <taxon>Planctomycetia</taxon>
        <taxon>Planctomycetales</taxon>
        <taxon>Planctomycetaceae</taxon>
        <taxon>Crateriforma</taxon>
    </lineage>
</organism>
<sequence length="242" mass="27614">MSKHLRRALDQLRIDLLGQFADVEQMVQLSVRSLVERRRDIADQVIEADTKIDMTDIRIEEECLKLLALHQPVAEDLRWVVTVIKVNDELERMADLACNIAERAKSLDLYPLFPVPDELSSMVTNALEMVRDSVDAFVQGNAVRATEVIKQDEQVDEQNRIVIDLLEDLMLEDKDYIIPAMHCFSAARLLEQIADIAESLAEDVIYMSEGEIVRHQHGDIQLPRSKGQKSSSPMESEDPNEY</sequence>
<dbReference type="GO" id="GO:0006817">
    <property type="term" value="P:phosphate ion transport"/>
    <property type="evidence" value="ECO:0007669"/>
    <property type="project" value="UniProtKB-KW"/>
</dbReference>
<dbReference type="Pfam" id="PF01895">
    <property type="entry name" value="PhoU"/>
    <property type="match status" value="2"/>
</dbReference>
<evidence type="ECO:0000256" key="2">
    <source>
        <dbReference type="ARBA" id="ARBA00008107"/>
    </source>
</evidence>
<keyword evidence="12" id="KW-1185">Reference proteome</keyword>
<evidence type="ECO:0000256" key="4">
    <source>
        <dbReference type="ARBA" id="ARBA00022448"/>
    </source>
</evidence>
<evidence type="ECO:0000256" key="5">
    <source>
        <dbReference type="ARBA" id="ARBA00022490"/>
    </source>
</evidence>
<dbReference type="GO" id="GO:0045936">
    <property type="term" value="P:negative regulation of phosphate metabolic process"/>
    <property type="evidence" value="ECO:0007669"/>
    <property type="project" value="InterPro"/>
</dbReference>
<feature type="domain" description="PhoU" evidence="10">
    <location>
        <begin position="22"/>
        <end position="103"/>
    </location>
</feature>
<dbReference type="OrthoDB" id="9814256at2"/>
<dbReference type="PANTHER" id="PTHR42930">
    <property type="entry name" value="PHOSPHATE-SPECIFIC TRANSPORT SYSTEM ACCESSORY PROTEIN PHOU"/>
    <property type="match status" value="1"/>
</dbReference>
<dbReference type="PIRSF" id="PIRSF003107">
    <property type="entry name" value="PhoU"/>
    <property type="match status" value="1"/>
</dbReference>
<dbReference type="AlphaFoldDB" id="A0A5C5Y4S9"/>
<proteinExistence type="inferred from homology"/>
<keyword evidence="5 8" id="KW-0963">Cytoplasm</keyword>